<dbReference type="GO" id="GO:0015074">
    <property type="term" value="P:DNA integration"/>
    <property type="evidence" value="ECO:0007669"/>
    <property type="project" value="InterPro"/>
</dbReference>
<dbReference type="Proteomes" id="UP000584670">
    <property type="component" value="Unassembled WGS sequence"/>
</dbReference>
<keyword evidence="2" id="KW-0233">DNA recombination</keyword>
<evidence type="ECO:0000256" key="1">
    <source>
        <dbReference type="ARBA" id="ARBA00023125"/>
    </source>
</evidence>
<proteinExistence type="predicted"/>
<keyword evidence="1 3" id="KW-0238">DNA-binding</keyword>
<dbReference type="InterPro" id="IPR044068">
    <property type="entry name" value="CB"/>
</dbReference>
<dbReference type="GO" id="GO:0003677">
    <property type="term" value="F:DNA binding"/>
    <property type="evidence" value="ECO:0007669"/>
    <property type="project" value="UniProtKB-UniRule"/>
</dbReference>
<dbReference type="SUPFAM" id="SSF56349">
    <property type="entry name" value="DNA breaking-rejoining enzymes"/>
    <property type="match status" value="1"/>
</dbReference>
<dbReference type="EMBL" id="JACMSF010000008">
    <property type="protein sequence ID" value="MBC2901901.1"/>
    <property type="molecule type" value="Genomic_DNA"/>
</dbReference>
<protein>
    <recommendedName>
        <fullName evidence="4">Core-binding (CB) domain-containing protein</fullName>
    </recommendedName>
</protein>
<dbReference type="GO" id="GO:0006310">
    <property type="term" value="P:DNA recombination"/>
    <property type="evidence" value="ECO:0007669"/>
    <property type="project" value="UniProtKB-KW"/>
</dbReference>
<feature type="domain" description="Core-binding (CB)" evidence="4">
    <location>
        <begin position="1"/>
        <end position="75"/>
    </location>
</feature>
<evidence type="ECO:0000313" key="5">
    <source>
        <dbReference type="EMBL" id="MBC2901901.1"/>
    </source>
</evidence>
<evidence type="ECO:0000256" key="3">
    <source>
        <dbReference type="PROSITE-ProRule" id="PRU01248"/>
    </source>
</evidence>
<accession>A0A7X1J0C6</accession>
<evidence type="ECO:0000256" key="2">
    <source>
        <dbReference type="ARBA" id="ARBA00023172"/>
    </source>
</evidence>
<name>A0A7X1J0C6_9ACTN</name>
<organism evidence="5 6">
    <name type="scientific">Streptomyces cupreus</name>
    <dbReference type="NCBI Taxonomy" id="2759956"/>
    <lineage>
        <taxon>Bacteria</taxon>
        <taxon>Bacillati</taxon>
        <taxon>Actinomycetota</taxon>
        <taxon>Actinomycetes</taxon>
        <taxon>Kitasatosporales</taxon>
        <taxon>Streptomycetaceae</taxon>
        <taxon>Streptomyces</taxon>
    </lineage>
</organism>
<dbReference type="Gene3D" id="1.10.443.10">
    <property type="entry name" value="Intergrase catalytic core"/>
    <property type="match status" value="1"/>
</dbReference>
<dbReference type="Gene3D" id="1.10.150.130">
    <property type="match status" value="1"/>
</dbReference>
<dbReference type="RefSeq" id="WP_186281817.1">
    <property type="nucleotide sequence ID" value="NZ_JACMSF010000008.1"/>
</dbReference>
<reference evidence="5 6" key="1">
    <citation type="submission" date="2020-08" db="EMBL/GenBank/DDBJ databases">
        <title>Streptomyces sp. PSKA01 genome sequencing and assembly.</title>
        <authorList>
            <person name="Mandal S."/>
            <person name="Maiti P.K."/>
            <person name="Das P."/>
        </authorList>
    </citation>
    <scope>NUCLEOTIDE SEQUENCE [LARGE SCALE GENOMIC DNA]</scope>
    <source>
        <strain evidence="5 6">PSKA01</strain>
    </source>
</reference>
<dbReference type="PROSITE" id="PS51900">
    <property type="entry name" value="CB"/>
    <property type="match status" value="1"/>
</dbReference>
<dbReference type="InterPro" id="IPR010998">
    <property type="entry name" value="Integrase_recombinase_N"/>
</dbReference>
<dbReference type="InterPro" id="IPR011010">
    <property type="entry name" value="DNA_brk_join_enz"/>
</dbReference>
<evidence type="ECO:0000313" key="6">
    <source>
        <dbReference type="Proteomes" id="UP000584670"/>
    </source>
</evidence>
<keyword evidence="6" id="KW-1185">Reference proteome</keyword>
<dbReference type="InterPro" id="IPR013762">
    <property type="entry name" value="Integrase-like_cat_sf"/>
</dbReference>
<evidence type="ECO:0000259" key="4">
    <source>
        <dbReference type="PROSITE" id="PS51900"/>
    </source>
</evidence>
<dbReference type="AlphaFoldDB" id="A0A7X1J0C6"/>
<comment type="caution">
    <text evidence="5">The sequence shown here is derived from an EMBL/GenBank/DDBJ whole genome shotgun (WGS) entry which is preliminary data.</text>
</comment>
<gene>
    <name evidence="5" type="ORF">H4N64_09840</name>
</gene>
<sequence>METFLSRHEGRPGTIDAYSSRLRVQVIPVLGQRLVGDVKRGEYRDFFAALKKNGMPDTTRNAVKQALSVMLSMAVEDGYLEGNPVAGIRLPQGSCRSTRLTWQYVVALAEEIYPRYELLVWYGALQALRPMEAVAVRREDMEAVPGWQAVVEQRRLGEPAPLKTAASKASIPVGSFLWGKYEDHMTRWRAPLTEAALRKRERRGSPPIPTEYAHLVTVTKLWKPVGSTLNYAFNRAKEKVRARGIAIPEDATFRDLRHFVDAVLISSGVEPRKVQARMRHAHLSETLDTYGYLVWQVDWENAPASFEELYGIPAPPGLPEAALVPRAERPRSTGKS</sequence>